<protein>
    <submittedName>
        <fullName evidence="2">Branched-chain amino acid transporter</fullName>
    </submittedName>
</protein>
<feature type="transmembrane region" description="Helical" evidence="1">
    <location>
        <begin position="6"/>
        <end position="30"/>
    </location>
</feature>
<feature type="transmembrane region" description="Helical" evidence="1">
    <location>
        <begin position="42"/>
        <end position="61"/>
    </location>
</feature>
<dbReference type="OrthoDB" id="7870017at2"/>
<evidence type="ECO:0000313" key="2">
    <source>
        <dbReference type="EMBL" id="AQW20703.1"/>
    </source>
</evidence>
<name>A0A1S6QGG9_9LACO</name>
<evidence type="ECO:0000256" key="1">
    <source>
        <dbReference type="SAM" id="Phobius"/>
    </source>
</evidence>
<proteinExistence type="predicted"/>
<dbReference type="Proteomes" id="UP000030361">
    <property type="component" value="Chromosome"/>
</dbReference>
<gene>
    <name evidence="2" type="ORF">PL11_001610</name>
</gene>
<dbReference type="eggNOG" id="COG4392">
    <property type="taxonomic scope" value="Bacteria"/>
</dbReference>
<dbReference type="RefSeq" id="WP_035165887.1">
    <property type="nucleotide sequence ID" value="NZ_CP018906.1"/>
</dbReference>
<sequence length="110" mass="12653">MEWSTTQHFWLILACFVVAFAPRLIPLLFFRKRKIPLWFNEWMRYVPVSLFTALVVKDLFINSSYQISIVDKAPELVAAVLVIGIAYWTRSMTISVVLGLAAVFILAVFI</sequence>
<keyword evidence="3" id="KW-1185">Reference proteome</keyword>
<dbReference type="EMBL" id="CP018906">
    <property type="protein sequence ID" value="AQW20703.1"/>
    <property type="molecule type" value="Genomic_DNA"/>
</dbReference>
<evidence type="ECO:0000313" key="3">
    <source>
        <dbReference type="Proteomes" id="UP000030361"/>
    </source>
</evidence>
<dbReference type="KEGG" id="lcu:PL11_001610"/>
<dbReference type="AlphaFoldDB" id="A0A1S6QGG9"/>
<dbReference type="Pfam" id="PF05437">
    <property type="entry name" value="AzlD"/>
    <property type="match status" value="1"/>
</dbReference>
<keyword evidence="1" id="KW-1133">Transmembrane helix</keyword>
<keyword evidence="1" id="KW-0812">Transmembrane</keyword>
<accession>A0A1S6QGG9</accession>
<keyword evidence="1" id="KW-0472">Membrane</keyword>
<reference evidence="2 3" key="1">
    <citation type="journal article" date="2015" name="Genome Announc.">
        <title>Genome Sequence of Lactobacillus curieae CCTCC M 2011381T, a Novel Producer of Gamma-aminobutyric Acid.</title>
        <authorList>
            <person name="Wang Y."/>
            <person name="Wang Y."/>
            <person name="Lang C."/>
            <person name="Wei D."/>
            <person name="Xu P."/>
            <person name="Xie J."/>
        </authorList>
    </citation>
    <scope>NUCLEOTIDE SEQUENCE [LARGE SCALE GENOMIC DNA]</scope>
    <source>
        <strain evidence="2 3">CCTCC M 2011381</strain>
    </source>
</reference>
<organism evidence="2 3">
    <name type="scientific">Lentilactobacillus curieae</name>
    <dbReference type="NCBI Taxonomy" id="1138822"/>
    <lineage>
        <taxon>Bacteria</taxon>
        <taxon>Bacillati</taxon>
        <taxon>Bacillota</taxon>
        <taxon>Bacilli</taxon>
        <taxon>Lactobacillales</taxon>
        <taxon>Lactobacillaceae</taxon>
        <taxon>Lentilactobacillus</taxon>
    </lineage>
</organism>
<dbReference type="InterPro" id="IPR008407">
    <property type="entry name" value="Brnchd-chn_aa_trnsp_AzlD"/>
</dbReference>
<feature type="transmembrane region" description="Helical" evidence="1">
    <location>
        <begin position="76"/>
        <end position="109"/>
    </location>
</feature>